<evidence type="ECO:0000256" key="3">
    <source>
        <dbReference type="ARBA" id="ARBA00023002"/>
    </source>
</evidence>
<keyword evidence="6" id="KW-0472">Membrane</keyword>
<organism evidence="8 9">
    <name type="scientific">Candidatus Roizmanbacteria bacterium RIFCSPLOWO2_01_FULL_38_12</name>
    <dbReference type="NCBI Taxonomy" id="1802061"/>
    <lineage>
        <taxon>Bacteria</taxon>
        <taxon>Candidatus Roizmaniibacteriota</taxon>
    </lineage>
</organism>
<dbReference type="EMBL" id="MGAL01000014">
    <property type="protein sequence ID" value="OGK48520.1"/>
    <property type="molecule type" value="Genomic_DNA"/>
</dbReference>
<dbReference type="Proteomes" id="UP000177141">
    <property type="component" value="Unassembled WGS sequence"/>
</dbReference>
<evidence type="ECO:0000313" key="8">
    <source>
        <dbReference type="EMBL" id="OGK48520.1"/>
    </source>
</evidence>
<name>A0A1F7IYS6_9BACT</name>
<dbReference type="AlphaFoldDB" id="A0A1F7IYS6"/>
<dbReference type="STRING" id="1802061.A3A93_03595"/>
<gene>
    <name evidence="8" type="ORF">A3A93_03595</name>
</gene>
<dbReference type="InterPro" id="IPR013766">
    <property type="entry name" value="Thioredoxin_domain"/>
</dbReference>
<comment type="caution">
    <text evidence="8">The sequence shown here is derived from an EMBL/GenBank/DDBJ whole genome shotgun (WGS) entry which is preliminary data.</text>
</comment>
<proteinExistence type="inferred from homology"/>
<dbReference type="SUPFAM" id="SSF52833">
    <property type="entry name" value="Thioredoxin-like"/>
    <property type="match status" value="1"/>
</dbReference>
<dbReference type="GO" id="GO:0016491">
    <property type="term" value="F:oxidoreductase activity"/>
    <property type="evidence" value="ECO:0007669"/>
    <property type="project" value="UniProtKB-KW"/>
</dbReference>
<reference evidence="8 9" key="1">
    <citation type="journal article" date="2016" name="Nat. Commun.">
        <title>Thousands of microbial genomes shed light on interconnected biogeochemical processes in an aquifer system.</title>
        <authorList>
            <person name="Anantharaman K."/>
            <person name="Brown C.T."/>
            <person name="Hug L.A."/>
            <person name="Sharon I."/>
            <person name="Castelle C.J."/>
            <person name="Probst A.J."/>
            <person name="Thomas B.C."/>
            <person name="Singh A."/>
            <person name="Wilkins M.J."/>
            <person name="Karaoz U."/>
            <person name="Brodie E.L."/>
            <person name="Williams K.H."/>
            <person name="Hubbard S.S."/>
            <person name="Banfield J.F."/>
        </authorList>
    </citation>
    <scope>NUCLEOTIDE SEQUENCE [LARGE SCALE GENOMIC DNA]</scope>
</reference>
<evidence type="ECO:0000256" key="2">
    <source>
        <dbReference type="ARBA" id="ARBA00022729"/>
    </source>
</evidence>
<keyword evidence="4" id="KW-1015">Disulfide bond</keyword>
<dbReference type="InterPro" id="IPR012336">
    <property type="entry name" value="Thioredoxin-like_fold"/>
</dbReference>
<feature type="transmembrane region" description="Helical" evidence="6">
    <location>
        <begin position="6"/>
        <end position="26"/>
    </location>
</feature>
<keyword evidence="2" id="KW-0732">Signal</keyword>
<dbReference type="Gene3D" id="3.40.30.10">
    <property type="entry name" value="Glutaredoxin"/>
    <property type="match status" value="1"/>
</dbReference>
<keyword evidence="6" id="KW-0812">Transmembrane</keyword>
<protein>
    <recommendedName>
        <fullName evidence="7">Thioredoxin domain-containing protein</fullName>
    </recommendedName>
</protein>
<evidence type="ECO:0000256" key="5">
    <source>
        <dbReference type="ARBA" id="ARBA00023284"/>
    </source>
</evidence>
<evidence type="ECO:0000256" key="6">
    <source>
        <dbReference type="SAM" id="Phobius"/>
    </source>
</evidence>
<comment type="similarity">
    <text evidence="1">Belongs to the thioredoxin family. DsbA subfamily.</text>
</comment>
<evidence type="ECO:0000256" key="4">
    <source>
        <dbReference type="ARBA" id="ARBA00023157"/>
    </source>
</evidence>
<feature type="domain" description="Thioredoxin" evidence="7">
    <location>
        <begin position="12"/>
        <end position="219"/>
    </location>
</feature>
<dbReference type="InterPro" id="IPR036249">
    <property type="entry name" value="Thioredoxin-like_sf"/>
</dbReference>
<evidence type="ECO:0000256" key="1">
    <source>
        <dbReference type="ARBA" id="ARBA00005791"/>
    </source>
</evidence>
<sequence length="219" mass="24787">MNRNTLLVTTLSIIGMMVFLVAAYMFTSGSGPAETEYQELKSVRKSDHTKWSKNNKILFIEYSDFQCPACGVYYNLIKNISDDADSKKILQNVTLVYRHFPLDSAHKNARSAAHAAEAAGLQGKFFEFHDLLFEKQPEWSETDKPEEIFTGYAKSLKLDLEKFKTDMNSKTVKDIVQADLVSGRDFDVQGTPTFFLNGKKIDNPPSIEELKKVLLEGIK</sequence>
<dbReference type="PANTHER" id="PTHR13887:SF14">
    <property type="entry name" value="DISULFIDE BOND FORMATION PROTEIN D"/>
    <property type="match status" value="1"/>
</dbReference>
<dbReference type="Pfam" id="PF13462">
    <property type="entry name" value="Thioredoxin_4"/>
    <property type="match status" value="1"/>
</dbReference>
<accession>A0A1F7IYS6</accession>
<evidence type="ECO:0000313" key="9">
    <source>
        <dbReference type="Proteomes" id="UP000177141"/>
    </source>
</evidence>
<keyword evidence="3" id="KW-0560">Oxidoreductase</keyword>
<evidence type="ECO:0000259" key="7">
    <source>
        <dbReference type="PROSITE" id="PS51352"/>
    </source>
</evidence>
<dbReference type="PROSITE" id="PS51352">
    <property type="entry name" value="THIOREDOXIN_2"/>
    <property type="match status" value="1"/>
</dbReference>
<keyword evidence="6" id="KW-1133">Transmembrane helix</keyword>
<keyword evidence="5" id="KW-0676">Redox-active center</keyword>
<dbReference type="PANTHER" id="PTHR13887">
    <property type="entry name" value="GLUTATHIONE S-TRANSFERASE KAPPA"/>
    <property type="match status" value="1"/>
</dbReference>